<feature type="compositionally biased region" description="Basic and acidic residues" evidence="2">
    <location>
        <begin position="410"/>
        <end position="424"/>
    </location>
</feature>
<feature type="compositionally biased region" description="Low complexity" evidence="2">
    <location>
        <begin position="536"/>
        <end position="583"/>
    </location>
</feature>
<feature type="compositionally biased region" description="Basic and acidic residues" evidence="2">
    <location>
        <begin position="648"/>
        <end position="663"/>
    </location>
</feature>
<keyword evidence="4" id="KW-1185">Reference proteome</keyword>
<feature type="compositionally biased region" description="Low complexity" evidence="2">
    <location>
        <begin position="326"/>
        <end position="335"/>
    </location>
</feature>
<gene>
    <name evidence="3" type="ORF">DIABBA_LOCUS9861</name>
</gene>
<feature type="region of interest" description="Disordered" evidence="2">
    <location>
        <begin position="513"/>
        <end position="609"/>
    </location>
</feature>
<feature type="compositionally biased region" description="Polar residues" evidence="2">
    <location>
        <begin position="50"/>
        <end position="69"/>
    </location>
</feature>
<feature type="compositionally biased region" description="Basic and acidic residues" evidence="2">
    <location>
        <begin position="383"/>
        <end position="393"/>
    </location>
</feature>
<dbReference type="Proteomes" id="UP001153709">
    <property type="component" value="Chromosome 6"/>
</dbReference>
<feature type="compositionally biased region" description="Basic and acidic residues" evidence="2">
    <location>
        <begin position="74"/>
        <end position="86"/>
    </location>
</feature>
<feature type="compositionally biased region" description="Low complexity" evidence="2">
    <location>
        <begin position="156"/>
        <end position="166"/>
    </location>
</feature>
<organism evidence="3 4">
    <name type="scientific">Diabrotica balteata</name>
    <name type="common">Banded cucumber beetle</name>
    <dbReference type="NCBI Taxonomy" id="107213"/>
    <lineage>
        <taxon>Eukaryota</taxon>
        <taxon>Metazoa</taxon>
        <taxon>Ecdysozoa</taxon>
        <taxon>Arthropoda</taxon>
        <taxon>Hexapoda</taxon>
        <taxon>Insecta</taxon>
        <taxon>Pterygota</taxon>
        <taxon>Neoptera</taxon>
        <taxon>Endopterygota</taxon>
        <taxon>Coleoptera</taxon>
        <taxon>Polyphaga</taxon>
        <taxon>Cucujiformia</taxon>
        <taxon>Chrysomeloidea</taxon>
        <taxon>Chrysomelidae</taxon>
        <taxon>Galerucinae</taxon>
        <taxon>Diabroticina</taxon>
        <taxon>Diabroticites</taxon>
        <taxon>Diabrotica</taxon>
    </lineage>
</organism>
<sequence>MNMIPASDEDDDIESLRRAALHSLKKKHSFSGTQHGFYYPNFRGGRRGSKSGNFNGVRSTNLISLTHVQPISEPKNESPTKEEDGSSKFNRYNKSDRSGSESEEDPLVGISSVADVKKSDSLDELMQELDSQIGGTPNIDTDKDLLEKTNKEGEQSLEQPEQSQPQVITVVNMSKSNPIIINPSQDIPGLEEHFSNPAPPGTMRKRPRSRSPFGRNRFRKRQHKFFPPMIPPQPIMPFIPPEHFQPQLLPFIPPMQEPIFIPQGFNMIPQPAPPPYFERPLSPLAINTESLTTATMAPLSPRSAAFVMQNKAIIEKRRRSPRRSYSRSPSRSLSRSPRRSLSPRRRSMTPPRRFRRSASPRRFSRSPRRFSPSRKRSLSPVKRRSDSPKRKVTENPPQQNKSTIYNRLGLKSDKPEENKEIPREKEMLAEVKEEELLDPVLAARKKKFETNEIKKKEGIIRLKPKEDKPKEEEQNLIEESKVEIKDQKEHELEIKLQKEDKLEDNILKEHKPEVAKRLKEDKPGVIKKPELKKTTPKTTSVQKKSATTTSKTTNTVPTAKPTTTSTTSKSAQTETADAVSKSNKTVEVKKTEEKPKDPIISSKNTVEDDPDEFKELERLLFDDNATIDEILDHKVEDIFSDEESASDNEGRFKAKEKKDEKKVPVLSFSKLVNGTKPEIKAEPLPDSSKSSNNRYQNRYADRRPRTQPTPKPPSKIEVQKEKKEKITAPPVEQKPARQKITLLTEKKAPRPIKQDRKIEIKIKNPSKYEKGAKPKSKAESSVPIQKIIVPIRDDSDDSSDEEVIIESDETSIDDEDDDTYDDEETVRGGDLRAQLSRKRAEKLKLPSAEVSSRILQYALQGAIFKKAKKKSKKKSLSSSEIAAIRKIIHADCLSRNFDRSINGSRIVKIYTNRKFTVRNEFPFSDSKLPIHYRLGLTSPQDFLEDFQVKKKKKRKNRHLLEQV</sequence>
<evidence type="ECO:0000313" key="3">
    <source>
        <dbReference type="EMBL" id="CAH1282204.1"/>
    </source>
</evidence>
<reference evidence="3" key="1">
    <citation type="submission" date="2022-01" db="EMBL/GenBank/DDBJ databases">
        <authorList>
            <person name="King R."/>
        </authorList>
    </citation>
    <scope>NUCLEOTIDE SEQUENCE</scope>
</reference>
<feature type="region of interest" description="Disordered" evidence="2">
    <location>
        <begin position="183"/>
        <end position="219"/>
    </location>
</feature>
<evidence type="ECO:0000256" key="1">
    <source>
        <dbReference type="SAM" id="Coils"/>
    </source>
</evidence>
<keyword evidence="1" id="KW-0175">Coiled coil</keyword>
<feature type="compositionally biased region" description="Basic and acidic residues" evidence="2">
    <location>
        <begin position="717"/>
        <end position="726"/>
    </location>
</feature>
<accession>A0A9P0DWX1</accession>
<feature type="compositionally biased region" description="Basic residues" evidence="2">
    <location>
        <begin position="316"/>
        <end position="325"/>
    </location>
</feature>
<feature type="compositionally biased region" description="Basic and acidic residues" evidence="2">
    <location>
        <begin position="744"/>
        <end position="778"/>
    </location>
</feature>
<feature type="compositionally biased region" description="Polar residues" evidence="2">
    <location>
        <begin position="129"/>
        <end position="139"/>
    </location>
</feature>
<feature type="compositionally biased region" description="Basic and acidic residues" evidence="2">
    <location>
        <begin position="513"/>
        <end position="533"/>
    </location>
</feature>
<evidence type="ECO:0000313" key="4">
    <source>
        <dbReference type="Proteomes" id="UP001153709"/>
    </source>
</evidence>
<protein>
    <submittedName>
        <fullName evidence="3">Uncharacterized protein</fullName>
    </submittedName>
</protein>
<proteinExistence type="predicted"/>
<feature type="compositionally biased region" description="Basic and acidic residues" evidence="2">
    <location>
        <begin position="584"/>
        <end position="597"/>
    </location>
</feature>
<feature type="compositionally biased region" description="Polar residues" evidence="2">
    <location>
        <begin position="687"/>
        <end position="696"/>
    </location>
</feature>
<evidence type="ECO:0000256" key="2">
    <source>
        <dbReference type="SAM" id="MobiDB-lite"/>
    </source>
</evidence>
<feature type="compositionally biased region" description="Acidic residues" evidence="2">
    <location>
        <begin position="794"/>
        <end position="824"/>
    </location>
</feature>
<name>A0A9P0DWX1_DIABA</name>
<feature type="region of interest" description="Disordered" evidence="2">
    <location>
        <begin position="636"/>
        <end position="824"/>
    </location>
</feature>
<feature type="region of interest" description="Disordered" evidence="2">
    <location>
        <begin position="24"/>
        <end position="166"/>
    </location>
</feature>
<dbReference type="EMBL" id="OU898281">
    <property type="protein sequence ID" value="CAH1282204.1"/>
    <property type="molecule type" value="Genomic_DNA"/>
</dbReference>
<feature type="region of interest" description="Disordered" evidence="2">
    <location>
        <begin position="313"/>
        <end position="424"/>
    </location>
</feature>
<feature type="compositionally biased region" description="Basic residues" evidence="2">
    <location>
        <begin position="336"/>
        <end position="377"/>
    </location>
</feature>
<feature type="compositionally biased region" description="Basic and acidic residues" evidence="2">
    <location>
        <begin position="140"/>
        <end position="154"/>
    </location>
</feature>
<dbReference type="AlphaFoldDB" id="A0A9P0DWX1"/>
<feature type="coiled-coil region" evidence="1">
    <location>
        <begin position="470"/>
        <end position="505"/>
    </location>
</feature>
<dbReference type="OrthoDB" id="6780119at2759"/>
<feature type="compositionally biased region" description="Polar residues" evidence="2">
    <location>
        <begin position="395"/>
        <end position="405"/>
    </location>
</feature>